<dbReference type="EMBL" id="MU006217">
    <property type="protein sequence ID" value="KAF2831878.1"/>
    <property type="molecule type" value="Genomic_DNA"/>
</dbReference>
<feature type="region of interest" description="Disordered" evidence="1">
    <location>
        <begin position="220"/>
        <end position="250"/>
    </location>
</feature>
<evidence type="ECO:0000256" key="3">
    <source>
        <dbReference type="SAM" id="SignalP"/>
    </source>
</evidence>
<organism evidence="4 5">
    <name type="scientific">Ophiobolus disseminans</name>
    <dbReference type="NCBI Taxonomy" id="1469910"/>
    <lineage>
        <taxon>Eukaryota</taxon>
        <taxon>Fungi</taxon>
        <taxon>Dikarya</taxon>
        <taxon>Ascomycota</taxon>
        <taxon>Pezizomycotina</taxon>
        <taxon>Dothideomycetes</taxon>
        <taxon>Pleosporomycetidae</taxon>
        <taxon>Pleosporales</taxon>
        <taxon>Pleosporineae</taxon>
        <taxon>Phaeosphaeriaceae</taxon>
        <taxon>Ophiobolus</taxon>
    </lineage>
</organism>
<accession>A0A6A7AGN2</accession>
<evidence type="ECO:0000256" key="2">
    <source>
        <dbReference type="SAM" id="Phobius"/>
    </source>
</evidence>
<keyword evidence="2" id="KW-0812">Transmembrane</keyword>
<name>A0A6A7AGN2_9PLEO</name>
<protein>
    <recommendedName>
        <fullName evidence="6">Extracellular membrane protein CFEM domain-containing protein</fullName>
    </recommendedName>
</protein>
<feature type="chain" id="PRO_5025577950" description="Extracellular membrane protein CFEM domain-containing protein" evidence="3">
    <location>
        <begin position="21"/>
        <end position="292"/>
    </location>
</feature>
<evidence type="ECO:0000313" key="4">
    <source>
        <dbReference type="EMBL" id="KAF2831878.1"/>
    </source>
</evidence>
<feature type="transmembrane region" description="Helical" evidence="2">
    <location>
        <begin position="177"/>
        <end position="198"/>
    </location>
</feature>
<sequence length="292" mass="32117">MRPVAFFLLAVATLAAMSAALIFENKLPECANACGVLRGLEKVCLRPDIDLSKNSTLVRCICEQPATSIVIDTERLVCTDQCNPTDAETIAIVYRDFCSLLGLPEAASTRIPFTSLPHMPSKTLSGWTTLLGSAPSDRTGSPAPPHVTGAFAPPHPAGQTFGAKHHEDWFRSNWKCLVIGGILIVVTFCVIFGLAFFFRHRKTLGPLRQHRGPIALTILRRRRSKSGESSARLQDSSSSILQPPPPSAAESFPAHLRLYAQEVQDLEENKKRKQEWNELRKMSIKEHLGLGP</sequence>
<reference evidence="4" key="1">
    <citation type="journal article" date="2020" name="Stud. Mycol.">
        <title>101 Dothideomycetes genomes: a test case for predicting lifestyles and emergence of pathogens.</title>
        <authorList>
            <person name="Haridas S."/>
            <person name="Albert R."/>
            <person name="Binder M."/>
            <person name="Bloem J."/>
            <person name="Labutti K."/>
            <person name="Salamov A."/>
            <person name="Andreopoulos B."/>
            <person name="Baker S."/>
            <person name="Barry K."/>
            <person name="Bills G."/>
            <person name="Bluhm B."/>
            <person name="Cannon C."/>
            <person name="Castanera R."/>
            <person name="Culley D."/>
            <person name="Daum C."/>
            <person name="Ezra D."/>
            <person name="Gonzalez J."/>
            <person name="Henrissat B."/>
            <person name="Kuo A."/>
            <person name="Liang C."/>
            <person name="Lipzen A."/>
            <person name="Lutzoni F."/>
            <person name="Magnuson J."/>
            <person name="Mondo S."/>
            <person name="Nolan M."/>
            <person name="Ohm R."/>
            <person name="Pangilinan J."/>
            <person name="Park H.-J."/>
            <person name="Ramirez L."/>
            <person name="Alfaro M."/>
            <person name="Sun H."/>
            <person name="Tritt A."/>
            <person name="Yoshinaga Y."/>
            <person name="Zwiers L.-H."/>
            <person name="Turgeon B."/>
            <person name="Goodwin S."/>
            <person name="Spatafora J."/>
            <person name="Crous P."/>
            <person name="Grigoriev I."/>
        </authorList>
    </citation>
    <scope>NUCLEOTIDE SEQUENCE</scope>
    <source>
        <strain evidence="4">CBS 113818</strain>
    </source>
</reference>
<evidence type="ECO:0000313" key="5">
    <source>
        <dbReference type="Proteomes" id="UP000799424"/>
    </source>
</evidence>
<evidence type="ECO:0008006" key="6">
    <source>
        <dbReference type="Google" id="ProtNLM"/>
    </source>
</evidence>
<keyword evidence="2" id="KW-0472">Membrane</keyword>
<keyword evidence="2" id="KW-1133">Transmembrane helix</keyword>
<dbReference type="AlphaFoldDB" id="A0A6A7AGN2"/>
<evidence type="ECO:0000256" key="1">
    <source>
        <dbReference type="SAM" id="MobiDB-lite"/>
    </source>
</evidence>
<proteinExistence type="predicted"/>
<gene>
    <name evidence="4" type="ORF">CC86DRAFT_424114</name>
</gene>
<keyword evidence="5" id="KW-1185">Reference proteome</keyword>
<keyword evidence="3" id="KW-0732">Signal</keyword>
<feature type="signal peptide" evidence="3">
    <location>
        <begin position="1"/>
        <end position="20"/>
    </location>
</feature>
<dbReference type="Proteomes" id="UP000799424">
    <property type="component" value="Unassembled WGS sequence"/>
</dbReference>